<gene>
    <name evidence="5" type="ORF">CK936_07865</name>
</gene>
<dbReference type="EMBL" id="NSJV01000152">
    <property type="protein sequence ID" value="PAU49441.1"/>
    <property type="molecule type" value="Genomic_DNA"/>
</dbReference>
<reference evidence="5 6" key="1">
    <citation type="submission" date="2017-08" db="EMBL/GenBank/DDBJ databases">
        <title>Genome sequence of Streptomyces albireticuli NRRL B-1670.</title>
        <authorList>
            <person name="Graham D.E."/>
            <person name="Mahan K.M."/>
            <person name="Klingeman D.M."/>
            <person name="Hettich R.L."/>
            <person name="Parry R.J."/>
            <person name="Spain J.C."/>
        </authorList>
    </citation>
    <scope>NUCLEOTIDE SEQUENCE [LARGE SCALE GENOMIC DNA]</scope>
    <source>
        <strain evidence="5 6">NRRL B-1670</strain>
    </source>
</reference>
<dbReference type="Gene3D" id="2.30.40.10">
    <property type="entry name" value="Urease, subunit C, domain 1"/>
    <property type="match status" value="1"/>
</dbReference>
<organism evidence="5 6">
    <name type="scientific">Streptomyces albireticuli</name>
    <dbReference type="NCBI Taxonomy" id="1940"/>
    <lineage>
        <taxon>Bacteria</taxon>
        <taxon>Bacillati</taxon>
        <taxon>Actinomycetota</taxon>
        <taxon>Actinomycetes</taxon>
        <taxon>Kitasatosporales</taxon>
        <taxon>Streptomycetaceae</taxon>
        <taxon>Streptomyces</taxon>
    </lineage>
</organism>
<dbReference type="Pfam" id="PF22039">
    <property type="entry name" value="HUTI_composite_bact"/>
    <property type="match status" value="1"/>
</dbReference>
<dbReference type="InterPro" id="IPR054418">
    <property type="entry name" value="MQNX/HUTI_composite_N"/>
</dbReference>
<dbReference type="GO" id="GO:0046872">
    <property type="term" value="F:metal ion binding"/>
    <property type="evidence" value="ECO:0007669"/>
    <property type="project" value="UniProtKB-KW"/>
</dbReference>
<name>A0A2A2DD77_9ACTN</name>
<evidence type="ECO:0000256" key="2">
    <source>
        <dbReference type="ARBA" id="ARBA00022801"/>
    </source>
</evidence>
<evidence type="ECO:0000313" key="5">
    <source>
        <dbReference type="EMBL" id="PAU49441.1"/>
    </source>
</evidence>
<keyword evidence="6" id="KW-1185">Reference proteome</keyword>
<accession>A0A2A2DD77</accession>
<protein>
    <recommendedName>
        <fullName evidence="4">Aminodeoxyfutalosine deaminase/Imidazolonepropionase-like composite domain-containing protein</fullName>
    </recommendedName>
</protein>
<dbReference type="InterPro" id="IPR011059">
    <property type="entry name" value="Metal-dep_hydrolase_composite"/>
</dbReference>
<keyword evidence="3" id="KW-0862">Zinc</keyword>
<dbReference type="GO" id="GO:0016810">
    <property type="term" value="F:hydrolase activity, acting on carbon-nitrogen (but not peptide) bonds"/>
    <property type="evidence" value="ECO:0007669"/>
    <property type="project" value="InterPro"/>
</dbReference>
<evidence type="ECO:0000259" key="4">
    <source>
        <dbReference type="Pfam" id="PF22039"/>
    </source>
</evidence>
<sequence>MLTLHTAPAVRPAWDAEPVADGAVAVEGDRIAAVGPLAELLERFPAARVRRWPGTLGPALVHEGPLPDAPSPRERVHEVLKRGGAAVLAGHADEPGLRAAAGRVGVAVLERSRPVSLAEGGRADLAAFTEDGRCVATVLAGRLVHRRA</sequence>
<keyword evidence="1" id="KW-0479">Metal-binding</keyword>
<evidence type="ECO:0000256" key="1">
    <source>
        <dbReference type="ARBA" id="ARBA00022723"/>
    </source>
</evidence>
<dbReference type="Proteomes" id="UP000218944">
    <property type="component" value="Unassembled WGS sequence"/>
</dbReference>
<keyword evidence="2" id="KW-0378">Hydrolase</keyword>
<evidence type="ECO:0000313" key="6">
    <source>
        <dbReference type="Proteomes" id="UP000218944"/>
    </source>
</evidence>
<proteinExistence type="predicted"/>
<dbReference type="SUPFAM" id="SSF51338">
    <property type="entry name" value="Composite domain of metallo-dependent hydrolases"/>
    <property type="match status" value="1"/>
</dbReference>
<feature type="domain" description="Aminodeoxyfutalosine deaminase/Imidazolonepropionase-like composite" evidence="4">
    <location>
        <begin position="22"/>
        <end position="47"/>
    </location>
</feature>
<evidence type="ECO:0000256" key="3">
    <source>
        <dbReference type="ARBA" id="ARBA00022833"/>
    </source>
</evidence>
<comment type="caution">
    <text evidence="5">The sequence shown here is derived from an EMBL/GenBank/DDBJ whole genome shotgun (WGS) entry which is preliminary data.</text>
</comment>
<dbReference type="AlphaFoldDB" id="A0A2A2DD77"/>
<dbReference type="RefSeq" id="WP_095579720.1">
    <property type="nucleotide sequence ID" value="NZ_JAJQQQ010000019.1"/>
</dbReference>